<evidence type="ECO:0000313" key="3">
    <source>
        <dbReference type="Proteomes" id="UP000001514"/>
    </source>
</evidence>
<sequence>MDKRRTAADSRLEIYGELGMKRDERLTLGFVGHTFVVMDTHEDKILFVRDRIRERFHSYVIFCNTADSVALVSSALLSPANDMKYNPFDTFLAADEYKFRRRPRALVTNSDLRDERLFDDLRGNLVVNYDIPDDLATYYYRAARVHNRCSSKAVVNLVFKEELQKLMRYEELLRLEILPSRLIKLHIYWDDPPLEKGSLTQLQVAAGRVSMDEYRRFDETRGISLKVPWSYIENLIEQPKARSKKVDTIEPPKRGSKKRKAVDTTIEPPKRPRLLHRFLAWFGL</sequence>
<evidence type="ECO:0000256" key="1">
    <source>
        <dbReference type="SAM" id="MobiDB-lite"/>
    </source>
</evidence>
<dbReference type="InParanoid" id="D8SS83"/>
<name>D8SS83_SELML</name>
<dbReference type="Proteomes" id="UP000001514">
    <property type="component" value="Unassembled WGS sequence"/>
</dbReference>
<keyword evidence="3" id="KW-1185">Reference proteome</keyword>
<dbReference type="HOGENOM" id="CLU_1047325_0_0_1"/>
<gene>
    <name evidence="2" type="ORF">SELMODRAFT_425169</name>
</gene>
<organism evidence="3">
    <name type="scientific">Selaginella moellendorffii</name>
    <name type="common">Spikemoss</name>
    <dbReference type="NCBI Taxonomy" id="88036"/>
    <lineage>
        <taxon>Eukaryota</taxon>
        <taxon>Viridiplantae</taxon>
        <taxon>Streptophyta</taxon>
        <taxon>Embryophyta</taxon>
        <taxon>Tracheophyta</taxon>
        <taxon>Lycopodiopsida</taxon>
        <taxon>Selaginellales</taxon>
        <taxon>Selaginellaceae</taxon>
        <taxon>Selaginella</taxon>
    </lineage>
</organism>
<dbReference type="EMBL" id="GL377637">
    <property type="protein sequence ID" value="EFJ12692.1"/>
    <property type="molecule type" value="Genomic_DNA"/>
</dbReference>
<feature type="region of interest" description="Disordered" evidence="1">
    <location>
        <begin position="243"/>
        <end position="266"/>
    </location>
</feature>
<protein>
    <submittedName>
        <fullName evidence="2">Uncharacterized protein</fullName>
    </submittedName>
</protein>
<dbReference type="AlphaFoldDB" id="D8SS83"/>
<accession>D8SS83</accession>
<dbReference type="KEGG" id="smo:SELMODRAFT_425169"/>
<dbReference type="Gramene" id="EFJ12692">
    <property type="protein sequence ID" value="EFJ12692"/>
    <property type="gene ID" value="SELMODRAFT_425169"/>
</dbReference>
<dbReference type="InterPro" id="IPR027417">
    <property type="entry name" value="P-loop_NTPase"/>
</dbReference>
<evidence type="ECO:0000313" key="2">
    <source>
        <dbReference type="EMBL" id="EFJ12692.1"/>
    </source>
</evidence>
<reference evidence="2 3" key="1">
    <citation type="journal article" date="2011" name="Science">
        <title>The Selaginella genome identifies genetic changes associated with the evolution of vascular plants.</title>
        <authorList>
            <person name="Banks J.A."/>
            <person name="Nishiyama T."/>
            <person name="Hasebe M."/>
            <person name="Bowman J.L."/>
            <person name="Gribskov M."/>
            <person name="dePamphilis C."/>
            <person name="Albert V.A."/>
            <person name="Aono N."/>
            <person name="Aoyama T."/>
            <person name="Ambrose B.A."/>
            <person name="Ashton N.W."/>
            <person name="Axtell M.J."/>
            <person name="Barker E."/>
            <person name="Barker M.S."/>
            <person name="Bennetzen J.L."/>
            <person name="Bonawitz N.D."/>
            <person name="Chapple C."/>
            <person name="Cheng C."/>
            <person name="Correa L.G."/>
            <person name="Dacre M."/>
            <person name="DeBarry J."/>
            <person name="Dreyer I."/>
            <person name="Elias M."/>
            <person name="Engstrom E.M."/>
            <person name="Estelle M."/>
            <person name="Feng L."/>
            <person name="Finet C."/>
            <person name="Floyd S.K."/>
            <person name="Frommer W.B."/>
            <person name="Fujita T."/>
            <person name="Gramzow L."/>
            <person name="Gutensohn M."/>
            <person name="Harholt J."/>
            <person name="Hattori M."/>
            <person name="Heyl A."/>
            <person name="Hirai T."/>
            <person name="Hiwatashi Y."/>
            <person name="Ishikawa M."/>
            <person name="Iwata M."/>
            <person name="Karol K.G."/>
            <person name="Koehler B."/>
            <person name="Kolukisaoglu U."/>
            <person name="Kubo M."/>
            <person name="Kurata T."/>
            <person name="Lalonde S."/>
            <person name="Li K."/>
            <person name="Li Y."/>
            <person name="Litt A."/>
            <person name="Lyons E."/>
            <person name="Manning G."/>
            <person name="Maruyama T."/>
            <person name="Michael T.P."/>
            <person name="Mikami K."/>
            <person name="Miyazaki S."/>
            <person name="Morinaga S."/>
            <person name="Murata T."/>
            <person name="Mueller-Roeber B."/>
            <person name="Nelson D.R."/>
            <person name="Obara M."/>
            <person name="Oguri Y."/>
            <person name="Olmstead R.G."/>
            <person name="Onodera N."/>
            <person name="Petersen B.L."/>
            <person name="Pils B."/>
            <person name="Prigge M."/>
            <person name="Rensing S.A."/>
            <person name="Riano-Pachon D.M."/>
            <person name="Roberts A.W."/>
            <person name="Sato Y."/>
            <person name="Scheller H.V."/>
            <person name="Schulz B."/>
            <person name="Schulz C."/>
            <person name="Shakirov E.V."/>
            <person name="Shibagaki N."/>
            <person name="Shinohara N."/>
            <person name="Shippen D.E."/>
            <person name="Soerensen I."/>
            <person name="Sotooka R."/>
            <person name="Sugimoto N."/>
            <person name="Sugita M."/>
            <person name="Sumikawa N."/>
            <person name="Tanurdzic M."/>
            <person name="Theissen G."/>
            <person name="Ulvskov P."/>
            <person name="Wakazuki S."/>
            <person name="Weng J.K."/>
            <person name="Willats W.W."/>
            <person name="Wipf D."/>
            <person name="Wolf P.G."/>
            <person name="Yang L."/>
            <person name="Zimmer A.D."/>
            <person name="Zhu Q."/>
            <person name="Mitros T."/>
            <person name="Hellsten U."/>
            <person name="Loque D."/>
            <person name="Otillar R."/>
            <person name="Salamov A."/>
            <person name="Schmutz J."/>
            <person name="Shapiro H."/>
            <person name="Lindquist E."/>
            <person name="Lucas S."/>
            <person name="Rokhsar D."/>
            <person name="Grigoriev I.V."/>
        </authorList>
    </citation>
    <scope>NUCLEOTIDE SEQUENCE [LARGE SCALE GENOMIC DNA]</scope>
</reference>
<dbReference type="SUPFAM" id="SSF52540">
    <property type="entry name" value="P-loop containing nucleoside triphosphate hydrolases"/>
    <property type="match status" value="1"/>
</dbReference>
<proteinExistence type="predicted"/>
<feature type="compositionally biased region" description="Basic and acidic residues" evidence="1">
    <location>
        <begin position="244"/>
        <end position="253"/>
    </location>
</feature>